<comment type="similarity">
    <text evidence="2 6">Belongs to the FPP/GGPP synthase family.</text>
</comment>
<protein>
    <submittedName>
        <fullName evidence="7">Polyprenyl synthetase</fullName>
    </submittedName>
</protein>
<reference evidence="7 8" key="1">
    <citation type="journal article" date="2013" name="Genome Announc.">
        <title>Genome Sequence of Sporolactobacillus laevolacticus DSM442, an Efficient Polymer-Grade D-Lactate Producer from Agricultural Waste Cottonseed as a Nitrogen Source.</title>
        <authorList>
            <person name="Wang H."/>
            <person name="Wang L."/>
            <person name="Ju J."/>
            <person name="Yu B."/>
            <person name="Ma Y."/>
        </authorList>
    </citation>
    <scope>NUCLEOTIDE SEQUENCE [LARGE SCALE GENOMIC DNA]</scope>
    <source>
        <strain evidence="7 8">DSM 442</strain>
    </source>
</reference>
<keyword evidence="4" id="KW-0479">Metal-binding</keyword>
<dbReference type="InterPro" id="IPR000092">
    <property type="entry name" value="Polyprenyl_synt"/>
</dbReference>
<dbReference type="eggNOG" id="COG0142">
    <property type="taxonomic scope" value="Bacteria"/>
</dbReference>
<dbReference type="SUPFAM" id="SSF48576">
    <property type="entry name" value="Terpenoid synthases"/>
    <property type="match status" value="1"/>
</dbReference>
<keyword evidence="3 6" id="KW-0808">Transferase</keyword>
<evidence type="ECO:0000256" key="4">
    <source>
        <dbReference type="ARBA" id="ARBA00022723"/>
    </source>
</evidence>
<sequence>MGMTKRDLVREKIRQFIKAYLHQCDLNHETMKHISSLLMLKGKIFNDDAVFTWAEFNYYVSSIFDDGSDRETARIACSAAVEGLILATDILDDLTDQDPNGDILTKLSQSQAVTLSSVLLMESLHLIDQYNKHALPSVMNQLRRAARGQVLDLSFTFRPEHMPNEEDYFNLISLKSVSLTRLVFQLNQQEDYLFWDQVATLIGNSGQIRNDINDIFNDTKNDIIENKATLPLIKAMEASQSKDGNWLLNQMRSVHSIKDQGKLKMIREYIQKSGAIDYCTILSKVYLNKAIKMLKEYQQTSKKKTALFNLINFLGDGYH</sequence>
<comment type="cofactor">
    <cofactor evidence="1">
        <name>Mg(2+)</name>
        <dbReference type="ChEBI" id="CHEBI:18420"/>
    </cofactor>
</comment>
<dbReference type="OrthoDB" id="1792811at2"/>
<name>V6J400_9BACL</name>
<dbReference type="GO" id="GO:0008299">
    <property type="term" value="P:isoprenoid biosynthetic process"/>
    <property type="evidence" value="ECO:0007669"/>
    <property type="project" value="InterPro"/>
</dbReference>
<evidence type="ECO:0000256" key="2">
    <source>
        <dbReference type="ARBA" id="ARBA00006706"/>
    </source>
</evidence>
<organism evidence="7 8">
    <name type="scientific">Sporolactobacillus laevolacticus DSM 442</name>
    <dbReference type="NCBI Taxonomy" id="1395513"/>
    <lineage>
        <taxon>Bacteria</taxon>
        <taxon>Bacillati</taxon>
        <taxon>Bacillota</taxon>
        <taxon>Bacilli</taxon>
        <taxon>Bacillales</taxon>
        <taxon>Sporolactobacillaceae</taxon>
        <taxon>Sporolactobacillus</taxon>
    </lineage>
</organism>
<dbReference type="Pfam" id="PF00348">
    <property type="entry name" value="polyprenyl_synt"/>
    <property type="match status" value="1"/>
</dbReference>
<keyword evidence="8" id="KW-1185">Reference proteome</keyword>
<proteinExistence type="inferred from homology"/>
<evidence type="ECO:0000256" key="5">
    <source>
        <dbReference type="ARBA" id="ARBA00022842"/>
    </source>
</evidence>
<dbReference type="Proteomes" id="UP000018296">
    <property type="component" value="Unassembled WGS sequence"/>
</dbReference>
<dbReference type="GO" id="GO:0004659">
    <property type="term" value="F:prenyltransferase activity"/>
    <property type="evidence" value="ECO:0007669"/>
    <property type="project" value="InterPro"/>
</dbReference>
<evidence type="ECO:0000256" key="3">
    <source>
        <dbReference type="ARBA" id="ARBA00022679"/>
    </source>
</evidence>
<evidence type="ECO:0000313" key="8">
    <source>
        <dbReference type="Proteomes" id="UP000018296"/>
    </source>
</evidence>
<dbReference type="PANTHER" id="PTHR12001">
    <property type="entry name" value="GERANYLGERANYL PYROPHOSPHATE SYNTHASE"/>
    <property type="match status" value="1"/>
</dbReference>
<dbReference type="PANTHER" id="PTHR12001:SF85">
    <property type="entry name" value="SHORT CHAIN ISOPRENYL DIPHOSPHATE SYNTHASE"/>
    <property type="match status" value="1"/>
</dbReference>
<dbReference type="InterPro" id="IPR008949">
    <property type="entry name" value="Isoprenoid_synthase_dom_sf"/>
</dbReference>
<accession>V6J400</accession>
<dbReference type="PATRIC" id="fig|1395513.3.peg.2385"/>
<gene>
    <name evidence="7" type="ORF">P343_11780</name>
</gene>
<dbReference type="Gene3D" id="1.10.600.10">
    <property type="entry name" value="Farnesyl Diphosphate Synthase"/>
    <property type="match status" value="1"/>
</dbReference>
<dbReference type="STRING" id="1395513.P343_11780"/>
<dbReference type="EMBL" id="AWTC01000011">
    <property type="protein sequence ID" value="EST11439.1"/>
    <property type="molecule type" value="Genomic_DNA"/>
</dbReference>
<dbReference type="AlphaFoldDB" id="V6J400"/>
<evidence type="ECO:0000256" key="1">
    <source>
        <dbReference type="ARBA" id="ARBA00001946"/>
    </source>
</evidence>
<dbReference type="GO" id="GO:0046872">
    <property type="term" value="F:metal ion binding"/>
    <property type="evidence" value="ECO:0007669"/>
    <property type="project" value="UniProtKB-KW"/>
</dbReference>
<evidence type="ECO:0000313" key="7">
    <source>
        <dbReference type="EMBL" id="EST11439.1"/>
    </source>
</evidence>
<keyword evidence="5" id="KW-0460">Magnesium</keyword>
<comment type="caution">
    <text evidence="7">The sequence shown here is derived from an EMBL/GenBank/DDBJ whole genome shotgun (WGS) entry which is preliminary data.</text>
</comment>
<dbReference type="CDD" id="cd00867">
    <property type="entry name" value="Trans_IPPS"/>
    <property type="match status" value="1"/>
</dbReference>
<evidence type="ECO:0000256" key="6">
    <source>
        <dbReference type="RuleBase" id="RU004466"/>
    </source>
</evidence>